<dbReference type="GeneID" id="20645367"/>
<reference evidence="2 3" key="1">
    <citation type="journal article" date="2006" name="Science">
        <title>Phytophthora genome sequences uncover evolutionary origins and mechanisms of pathogenesis.</title>
        <authorList>
            <person name="Tyler B.M."/>
            <person name="Tripathy S."/>
            <person name="Zhang X."/>
            <person name="Dehal P."/>
            <person name="Jiang R.H."/>
            <person name="Aerts A."/>
            <person name="Arredondo F.D."/>
            <person name="Baxter L."/>
            <person name="Bensasson D."/>
            <person name="Beynon J.L."/>
            <person name="Chapman J."/>
            <person name="Damasceno C.M."/>
            <person name="Dorrance A.E."/>
            <person name="Dou D."/>
            <person name="Dickerman A.W."/>
            <person name="Dubchak I.L."/>
            <person name="Garbelotto M."/>
            <person name="Gijzen M."/>
            <person name="Gordon S.G."/>
            <person name="Govers F."/>
            <person name="Grunwald N.J."/>
            <person name="Huang W."/>
            <person name="Ivors K.L."/>
            <person name="Jones R.W."/>
            <person name="Kamoun S."/>
            <person name="Krampis K."/>
            <person name="Lamour K.H."/>
            <person name="Lee M.K."/>
            <person name="McDonald W.H."/>
            <person name="Medina M."/>
            <person name="Meijer H.J."/>
            <person name="Nordberg E.K."/>
            <person name="Maclean D.J."/>
            <person name="Ospina-Giraldo M.D."/>
            <person name="Morris P.F."/>
            <person name="Phuntumart V."/>
            <person name="Putnam N.H."/>
            <person name="Rash S."/>
            <person name="Rose J.K."/>
            <person name="Sakihama Y."/>
            <person name="Salamov A.A."/>
            <person name="Savidor A."/>
            <person name="Scheuring C.F."/>
            <person name="Smith B.M."/>
            <person name="Sobral B.W."/>
            <person name="Terry A."/>
            <person name="Torto-Alalibo T.A."/>
            <person name="Win J."/>
            <person name="Xu Z."/>
            <person name="Zhang H."/>
            <person name="Grigoriev I.V."/>
            <person name="Rokhsar D.S."/>
            <person name="Boore J.L."/>
        </authorList>
    </citation>
    <scope>NUCLEOTIDE SEQUENCE [LARGE SCALE GENOMIC DNA]</scope>
    <source>
        <strain evidence="2 3">P6497</strain>
    </source>
</reference>
<sequence>MNVSKTMNFLNRHNTRATQTLVNAVDDSGAQPGAYVFIDDGDDDQEEKDDDDPGAKEGSKDAPLDFTQESSAPSTPT</sequence>
<dbReference type="Proteomes" id="UP000002640">
    <property type="component" value="Unassembled WGS sequence"/>
</dbReference>
<feature type="region of interest" description="Disordered" evidence="1">
    <location>
        <begin position="21"/>
        <end position="77"/>
    </location>
</feature>
<dbReference type="RefSeq" id="XP_009520325.1">
    <property type="nucleotide sequence ID" value="XM_009522030.1"/>
</dbReference>
<accession>G4YX30</accession>
<evidence type="ECO:0000313" key="2">
    <source>
        <dbReference type="EMBL" id="EGZ25037.1"/>
    </source>
</evidence>
<gene>
    <name evidence="2" type="ORF">PHYSODRAFT_326082</name>
</gene>
<feature type="compositionally biased region" description="Acidic residues" evidence="1">
    <location>
        <begin position="39"/>
        <end position="52"/>
    </location>
</feature>
<name>G4YX30_PHYSP</name>
<evidence type="ECO:0000256" key="1">
    <source>
        <dbReference type="SAM" id="MobiDB-lite"/>
    </source>
</evidence>
<protein>
    <submittedName>
        <fullName evidence="2">Uncharacterized protein</fullName>
    </submittedName>
</protein>
<dbReference type="AlphaFoldDB" id="G4YX30"/>
<feature type="compositionally biased region" description="Polar residues" evidence="1">
    <location>
        <begin position="67"/>
        <end position="77"/>
    </location>
</feature>
<feature type="compositionally biased region" description="Basic and acidic residues" evidence="1">
    <location>
        <begin position="53"/>
        <end position="63"/>
    </location>
</feature>
<organism evidence="2 3">
    <name type="scientific">Phytophthora sojae (strain P6497)</name>
    <name type="common">Soybean stem and root rot agent</name>
    <name type="synonym">Phytophthora megasperma f. sp. glycines</name>
    <dbReference type="NCBI Taxonomy" id="1094619"/>
    <lineage>
        <taxon>Eukaryota</taxon>
        <taxon>Sar</taxon>
        <taxon>Stramenopiles</taxon>
        <taxon>Oomycota</taxon>
        <taxon>Peronosporomycetes</taxon>
        <taxon>Peronosporales</taxon>
        <taxon>Peronosporaceae</taxon>
        <taxon>Phytophthora</taxon>
    </lineage>
</organism>
<evidence type="ECO:0000313" key="3">
    <source>
        <dbReference type="Proteomes" id="UP000002640"/>
    </source>
</evidence>
<proteinExistence type="predicted"/>
<dbReference type="InParanoid" id="G4YX30"/>
<dbReference type="KEGG" id="psoj:PHYSODRAFT_326082"/>
<keyword evidence="3" id="KW-1185">Reference proteome</keyword>
<dbReference type="EMBL" id="JH159152">
    <property type="protein sequence ID" value="EGZ25037.1"/>
    <property type="molecule type" value="Genomic_DNA"/>
</dbReference>